<evidence type="ECO:0000256" key="4">
    <source>
        <dbReference type="ARBA" id="ARBA00022475"/>
    </source>
</evidence>
<keyword evidence="4" id="KW-1003">Cell membrane</keyword>
<feature type="transmembrane region" description="Helical" evidence="9">
    <location>
        <begin position="224"/>
        <end position="246"/>
    </location>
</feature>
<dbReference type="VEuPathDB" id="FungiDB:TRICI_000247"/>
<keyword evidence="3" id="KW-0813">Transport</keyword>
<dbReference type="GO" id="GO:0005886">
    <property type="term" value="C:plasma membrane"/>
    <property type="evidence" value="ECO:0007669"/>
    <property type="project" value="UniProtKB-SubCell"/>
</dbReference>
<feature type="transmembrane region" description="Helical" evidence="9">
    <location>
        <begin position="106"/>
        <end position="126"/>
    </location>
</feature>
<keyword evidence="12" id="KW-1185">Reference proteome</keyword>
<comment type="similarity">
    <text evidence="2">Belongs to the amino acid-polyamine-organocation (APC) superfamily. YAT (TC 2.A.3.10) family.</text>
</comment>
<name>A0A642VDU9_9ASCO</name>
<dbReference type="InterPro" id="IPR050524">
    <property type="entry name" value="APC_YAT"/>
</dbReference>
<evidence type="ECO:0000256" key="5">
    <source>
        <dbReference type="ARBA" id="ARBA00022692"/>
    </source>
</evidence>
<evidence type="ECO:0000256" key="6">
    <source>
        <dbReference type="ARBA" id="ARBA00022970"/>
    </source>
</evidence>
<feature type="domain" description="Amino acid permease/ SLC12A" evidence="10">
    <location>
        <begin position="78"/>
        <end position="539"/>
    </location>
</feature>
<dbReference type="PIRSF" id="PIRSF006060">
    <property type="entry name" value="AA_transporter"/>
    <property type="match status" value="1"/>
</dbReference>
<dbReference type="PANTHER" id="PTHR43341:SF1">
    <property type="entry name" value="GENERAL AMINO-ACID PERMEASE GAP1"/>
    <property type="match status" value="1"/>
</dbReference>
<dbReference type="InterPro" id="IPR004840">
    <property type="entry name" value="Amino_acid_permease_CS"/>
</dbReference>
<dbReference type="InterPro" id="IPR004841">
    <property type="entry name" value="AA-permease/SLC12A_dom"/>
</dbReference>
<feature type="transmembrane region" description="Helical" evidence="9">
    <location>
        <begin position="513"/>
        <end position="535"/>
    </location>
</feature>
<keyword evidence="6" id="KW-0029">Amino-acid transport</keyword>
<comment type="subcellular location">
    <subcellularLocation>
        <location evidence="1">Cell membrane</location>
        <topology evidence="1">Multi-pass membrane protein</topology>
    </subcellularLocation>
</comment>
<feature type="transmembrane region" description="Helical" evidence="9">
    <location>
        <begin position="361"/>
        <end position="386"/>
    </location>
</feature>
<dbReference type="Proteomes" id="UP000761534">
    <property type="component" value="Unassembled WGS sequence"/>
</dbReference>
<feature type="transmembrane region" description="Helical" evidence="9">
    <location>
        <begin position="160"/>
        <end position="181"/>
    </location>
</feature>
<dbReference type="GO" id="GO:0015171">
    <property type="term" value="F:amino acid transmembrane transporter activity"/>
    <property type="evidence" value="ECO:0007669"/>
    <property type="project" value="TreeGrafter"/>
</dbReference>
<dbReference type="NCBIfam" id="TIGR00913">
    <property type="entry name" value="2A0310"/>
    <property type="match status" value="1"/>
</dbReference>
<feature type="transmembrane region" description="Helical" evidence="9">
    <location>
        <begin position="81"/>
        <end position="100"/>
    </location>
</feature>
<dbReference type="InterPro" id="IPR004762">
    <property type="entry name" value="Amino_acid_permease_fungi"/>
</dbReference>
<evidence type="ECO:0000256" key="3">
    <source>
        <dbReference type="ARBA" id="ARBA00022448"/>
    </source>
</evidence>
<feature type="transmembrane region" description="Helical" evidence="9">
    <location>
        <begin position="193"/>
        <end position="212"/>
    </location>
</feature>
<keyword evidence="7 9" id="KW-1133">Transmembrane helix</keyword>
<evidence type="ECO:0000256" key="9">
    <source>
        <dbReference type="SAM" id="Phobius"/>
    </source>
</evidence>
<dbReference type="AlphaFoldDB" id="A0A642VDU9"/>
<evidence type="ECO:0000256" key="2">
    <source>
        <dbReference type="ARBA" id="ARBA00006983"/>
    </source>
</evidence>
<dbReference type="PANTHER" id="PTHR43341">
    <property type="entry name" value="AMINO ACID PERMEASE"/>
    <property type="match status" value="1"/>
</dbReference>
<feature type="transmembrane region" description="Helical" evidence="9">
    <location>
        <begin position="266"/>
        <end position="286"/>
    </location>
</feature>
<proteinExistence type="inferred from homology"/>
<dbReference type="PROSITE" id="PS00218">
    <property type="entry name" value="AMINO_ACID_PERMEASE_1"/>
    <property type="match status" value="1"/>
</dbReference>
<dbReference type="OrthoDB" id="3900342at2759"/>
<dbReference type="Gene3D" id="1.20.1740.10">
    <property type="entry name" value="Amino acid/polyamine transporter I"/>
    <property type="match status" value="1"/>
</dbReference>
<comment type="caution">
    <text evidence="11">The sequence shown here is derived from an EMBL/GenBank/DDBJ whole genome shotgun (WGS) entry which is preliminary data.</text>
</comment>
<dbReference type="Pfam" id="PF00324">
    <property type="entry name" value="AA_permease"/>
    <property type="match status" value="1"/>
</dbReference>
<gene>
    <name evidence="11" type="ORF">TRICI_000247</name>
</gene>
<protein>
    <recommendedName>
        <fullName evidence="10">Amino acid permease/ SLC12A domain-containing protein</fullName>
    </recommendedName>
</protein>
<evidence type="ECO:0000313" key="12">
    <source>
        <dbReference type="Proteomes" id="UP000761534"/>
    </source>
</evidence>
<evidence type="ECO:0000256" key="1">
    <source>
        <dbReference type="ARBA" id="ARBA00004651"/>
    </source>
</evidence>
<evidence type="ECO:0000313" key="11">
    <source>
        <dbReference type="EMBL" id="KAA8917554.1"/>
    </source>
</evidence>
<keyword evidence="8 9" id="KW-0472">Membrane</keyword>
<organism evidence="11 12">
    <name type="scientific">Trichomonascus ciferrii</name>
    <dbReference type="NCBI Taxonomy" id="44093"/>
    <lineage>
        <taxon>Eukaryota</taxon>
        <taxon>Fungi</taxon>
        <taxon>Dikarya</taxon>
        <taxon>Ascomycota</taxon>
        <taxon>Saccharomycotina</taxon>
        <taxon>Dipodascomycetes</taxon>
        <taxon>Dipodascales</taxon>
        <taxon>Trichomonascaceae</taxon>
        <taxon>Trichomonascus</taxon>
        <taxon>Trichomonascus ciferrii complex</taxon>
    </lineage>
</organism>
<dbReference type="FunFam" id="1.20.1740.10:FF:000017">
    <property type="entry name" value="Amino acid permease"/>
    <property type="match status" value="1"/>
</dbReference>
<feature type="transmembrane region" description="Helical" evidence="9">
    <location>
        <begin position="432"/>
        <end position="456"/>
    </location>
</feature>
<evidence type="ECO:0000259" key="10">
    <source>
        <dbReference type="Pfam" id="PF00324"/>
    </source>
</evidence>
<accession>A0A642VDU9</accession>
<reference evidence="11" key="1">
    <citation type="journal article" date="2019" name="G3 (Bethesda)">
        <title>Genome Assemblies of Two Rare Opportunistic Yeast Pathogens: Diutina rugosa (syn. Candida rugosa) and Trichomonascus ciferrii (syn. Candida ciferrii).</title>
        <authorList>
            <person name="Mixao V."/>
            <person name="Saus E."/>
            <person name="Hansen A.P."/>
            <person name="Lass-Florl C."/>
            <person name="Gabaldon T."/>
        </authorList>
    </citation>
    <scope>NUCLEOTIDE SEQUENCE</scope>
    <source>
        <strain evidence="11">CBS 4856</strain>
    </source>
</reference>
<keyword evidence="5 9" id="KW-0812">Transmembrane</keyword>
<feature type="transmembrane region" description="Helical" evidence="9">
    <location>
        <begin position="307"/>
        <end position="328"/>
    </location>
</feature>
<sequence>MDVEKDPRDLEGQSTEYVDSAKLGAVEAVGDGSRWQRFKDSFKPADLRDQNLEGLSEVERAAIATANSPLNRSLKNRHIQMIAIGGSIGTGLFVGSGGSLSTGGPASLLIGFFLVGTMLFCTIHALGELTVRFPVAGSFATYATRFVDPAWGFAMGWNYVLQWIVAFPLELVAASMTIQFWKGDGNPAATVNPAAWVSVFYVLIVAINFFGAKGYGEAEFAFSLIKVIAVIGFIILGIVLTCGGGPHGGYIGGRYWHDPGAFAAGFKGLCSVFVNAAFAFSGTELVGLASAETQNPRKSLPKATKQVFWRILLFYIISLTIVGLLVPYNDPNLLSDSDVDIAASPFVIAIKNAGISGLPSVFNVVVLISVLSVGNSSVYASSRTIAALGAQRQAPRIFGYIDRAGRPLTGIVITAIFGLICFVCASDKQEDVFNWLLAISGLSSIFTWASVCFCHLRFRAGLKRQGRSTRELMFKSGVGYIGSIYGFCMNMLVLIAQFWTALFPVGESPSAEAFFEIYLAAPIVIVCYVGYKIWYRPPFVRAKDMDLDTGARQIDIDSLEQEIAEEREYIRSRGWLYRVYSFWC</sequence>
<evidence type="ECO:0000256" key="8">
    <source>
        <dbReference type="ARBA" id="ARBA00023136"/>
    </source>
</evidence>
<evidence type="ECO:0000256" key="7">
    <source>
        <dbReference type="ARBA" id="ARBA00022989"/>
    </source>
</evidence>
<dbReference type="EMBL" id="SWFS01000026">
    <property type="protein sequence ID" value="KAA8917554.1"/>
    <property type="molecule type" value="Genomic_DNA"/>
</dbReference>
<feature type="transmembrane region" description="Helical" evidence="9">
    <location>
        <begin position="407"/>
        <end position="426"/>
    </location>
</feature>
<feature type="transmembrane region" description="Helical" evidence="9">
    <location>
        <begin position="477"/>
        <end position="501"/>
    </location>
</feature>